<gene>
    <name evidence="3" type="ORF">OFUS_LOCUS12908</name>
</gene>
<organism evidence="3 4">
    <name type="scientific">Owenia fusiformis</name>
    <name type="common">Polychaete worm</name>
    <dbReference type="NCBI Taxonomy" id="6347"/>
    <lineage>
        <taxon>Eukaryota</taxon>
        <taxon>Metazoa</taxon>
        <taxon>Spiralia</taxon>
        <taxon>Lophotrochozoa</taxon>
        <taxon>Annelida</taxon>
        <taxon>Polychaeta</taxon>
        <taxon>Sedentaria</taxon>
        <taxon>Canalipalpata</taxon>
        <taxon>Sabellida</taxon>
        <taxon>Oweniida</taxon>
        <taxon>Oweniidae</taxon>
        <taxon>Owenia</taxon>
    </lineage>
</organism>
<feature type="signal peptide" evidence="2">
    <location>
        <begin position="1"/>
        <end position="18"/>
    </location>
</feature>
<evidence type="ECO:0000313" key="3">
    <source>
        <dbReference type="EMBL" id="CAH1787148.1"/>
    </source>
</evidence>
<proteinExistence type="predicted"/>
<evidence type="ECO:0000256" key="1">
    <source>
        <dbReference type="SAM" id="MobiDB-lite"/>
    </source>
</evidence>
<keyword evidence="4" id="KW-1185">Reference proteome</keyword>
<accession>A0A8J1XW06</accession>
<evidence type="ECO:0000256" key="2">
    <source>
        <dbReference type="SAM" id="SignalP"/>
    </source>
</evidence>
<keyword evidence="2" id="KW-0732">Signal</keyword>
<feature type="chain" id="PRO_5043445261" evidence="2">
    <location>
        <begin position="19"/>
        <end position="305"/>
    </location>
</feature>
<dbReference type="AlphaFoldDB" id="A0A8J1XW06"/>
<evidence type="ECO:0000313" key="4">
    <source>
        <dbReference type="Proteomes" id="UP000749559"/>
    </source>
</evidence>
<sequence>METLCLLGLVCVLPVCFAGMAFPVKSTTFTVDAFSKINPDIEWDPTNFLVDLSGPYTLCKHSTDYGEMKVFEKTQSGGNIGGMIESTLSSGETADQADIDIRRVMSTWVNKSPFREQIKKATRFGCSIQPGCIDGTAVIGCLFTPKINGKINPPTRIPGPPVPGTRRPVPTFRPPPVYPTPNYDQRAVAFTKEQYETAETITGSDWDTSHFLENLSGFETTCDMIGQNDWSFSKARDLAADRGVNIFGVFGSAPIYDDDTTEAIATILYSWDTIVAEKAGCSAIPDCIDEDGAMITVVSCLFREE</sequence>
<protein>
    <submittedName>
        <fullName evidence="3">Uncharacterized protein</fullName>
    </submittedName>
</protein>
<dbReference type="OrthoDB" id="6280382at2759"/>
<comment type="caution">
    <text evidence="3">The sequence shown here is derived from an EMBL/GenBank/DDBJ whole genome shotgun (WGS) entry which is preliminary data.</text>
</comment>
<name>A0A8J1XW06_OWEFU</name>
<dbReference type="Proteomes" id="UP000749559">
    <property type="component" value="Unassembled WGS sequence"/>
</dbReference>
<feature type="region of interest" description="Disordered" evidence="1">
    <location>
        <begin position="152"/>
        <end position="178"/>
    </location>
</feature>
<dbReference type="EMBL" id="CAIIXF020000006">
    <property type="protein sequence ID" value="CAH1787148.1"/>
    <property type="molecule type" value="Genomic_DNA"/>
</dbReference>
<reference evidence="3" key="1">
    <citation type="submission" date="2022-03" db="EMBL/GenBank/DDBJ databases">
        <authorList>
            <person name="Martin C."/>
        </authorList>
    </citation>
    <scope>NUCLEOTIDE SEQUENCE</scope>
</reference>